<dbReference type="Pfam" id="PF11951">
    <property type="entry name" value="Fungal_trans_2"/>
    <property type="match status" value="1"/>
</dbReference>
<name>A0A072PVC7_9EURO</name>
<dbReference type="AlphaFoldDB" id="A0A072PVC7"/>
<gene>
    <name evidence="2" type="ORF">A1O9_01779</name>
</gene>
<accession>A0A072PVC7</accession>
<keyword evidence="3" id="KW-1185">Reference proteome</keyword>
<comment type="caution">
    <text evidence="2">The sequence shown here is derived from an EMBL/GenBank/DDBJ whole genome shotgun (WGS) entry which is preliminary data.</text>
</comment>
<feature type="region of interest" description="Disordered" evidence="1">
    <location>
        <begin position="1"/>
        <end position="21"/>
    </location>
</feature>
<dbReference type="PANTHER" id="PTHR37540">
    <property type="entry name" value="TRANSCRIPTION FACTOR (ACR-2), PUTATIVE-RELATED-RELATED"/>
    <property type="match status" value="1"/>
</dbReference>
<evidence type="ECO:0000256" key="1">
    <source>
        <dbReference type="SAM" id="MobiDB-lite"/>
    </source>
</evidence>
<reference evidence="2 3" key="1">
    <citation type="submission" date="2013-03" db="EMBL/GenBank/DDBJ databases">
        <title>The Genome Sequence of Exophiala aquamarina CBS 119918.</title>
        <authorList>
            <consortium name="The Broad Institute Genomics Platform"/>
            <person name="Cuomo C."/>
            <person name="de Hoog S."/>
            <person name="Gorbushina A."/>
            <person name="Walker B."/>
            <person name="Young S.K."/>
            <person name="Zeng Q."/>
            <person name="Gargeya S."/>
            <person name="Fitzgerald M."/>
            <person name="Haas B."/>
            <person name="Abouelleil A."/>
            <person name="Allen A.W."/>
            <person name="Alvarado L."/>
            <person name="Arachchi H.M."/>
            <person name="Berlin A.M."/>
            <person name="Chapman S.B."/>
            <person name="Gainer-Dewar J."/>
            <person name="Goldberg J."/>
            <person name="Griggs A."/>
            <person name="Gujja S."/>
            <person name="Hansen M."/>
            <person name="Howarth C."/>
            <person name="Imamovic A."/>
            <person name="Ireland A."/>
            <person name="Larimer J."/>
            <person name="McCowan C."/>
            <person name="Murphy C."/>
            <person name="Pearson M."/>
            <person name="Poon T.W."/>
            <person name="Priest M."/>
            <person name="Roberts A."/>
            <person name="Saif S."/>
            <person name="Shea T."/>
            <person name="Sisk P."/>
            <person name="Sykes S."/>
            <person name="Wortman J."/>
            <person name="Nusbaum C."/>
            <person name="Birren B."/>
        </authorList>
    </citation>
    <scope>NUCLEOTIDE SEQUENCE [LARGE SCALE GENOMIC DNA]</scope>
    <source>
        <strain evidence="2 3">CBS 119918</strain>
    </source>
</reference>
<organism evidence="2 3">
    <name type="scientific">Exophiala aquamarina CBS 119918</name>
    <dbReference type="NCBI Taxonomy" id="1182545"/>
    <lineage>
        <taxon>Eukaryota</taxon>
        <taxon>Fungi</taxon>
        <taxon>Dikarya</taxon>
        <taxon>Ascomycota</taxon>
        <taxon>Pezizomycotina</taxon>
        <taxon>Eurotiomycetes</taxon>
        <taxon>Chaetothyriomycetidae</taxon>
        <taxon>Chaetothyriales</taxon>
        <taxon>Herpotrichiellaceae</taxon>
        <taxon>Exophiala</taxon>
    </lineage>
</organism>
<evidence type="ECO:0000313" key="3">
    <source>
        <dbReference type="Proteomes" id="UP000027920"/>
    </source>
</evidence>
<evidence type="ECO:0000313" key="2">
    <source>
        <dbReference type="EMBL" id="KEF63801.1"/>
    </source>
</evidence>
<proteinExistence type="predicted"/>
<dbReference type="OrthoDB" id="4133790at2759"/>
<dbReference type="Proteomes" id="UP000027920">
    <property type="component" value="Unassembled WGS sequence"/>
</dbReference>
<dbReference type="GeneID" id="25276725"/>
<evidence type="ECO:0008006" key="4">
    <source>
        <dbReference type="Google" id="ProtNLM"/>
    </source>
</evidence>
<dbReference type="HOGENOM" id="CLU_599967_0_0_1"/>
<protein>
    <recommendedName>
        <fullName evidence="4">Transcription factor domain-containing protein</fullName>
    </recommendedName>
</protein>
<dbReference type="RefSeq" id="XP_013266391.1">
    <property type="nucleotide sequence ID" value="XM_013410937.1"/>
</dbReference>
<feature type="compositionally biased region" description="Low complexity" evidence="1">
    <location>
        <begin position="11"/>
        <end position="21"/>
    </location>
</feature>
<dbReference type="EMBL" id="AMGV01000001">
    <property type="protein sequence ID" value="KEF63801.1"/>
    <property type="molecule type" value="Genomic_DNA"/>
</dbReference>
<dbReference type="InterPro" id="IPR021858">
    <property type="entry name" value="Fun_TF"/>
</dbReference>
<dbReference type="PANTHER" id="PTHR37540:SF10">
    <property type="entry name" value="SIGMA-70 REGION 2 FAMILY PROTEIN"/>
    <property type="match status" value="1"/>
</dbReference>
<dbReference type="VEuPathDB" id="FungiDB:A1O9_01779"/>
<sequence length="478" mass="53544">MTDDGLIRADSGGSSASALSTGLQDEDVDFIDLDYYDRQSRSSNSASKSTVSSVPSSQISDIVRSVDPVCRNAISACMIDPFGTLPIEVDGVTNQLLHFYGQQSYWQTAYALSPSVKVSMKGSWEYQAGISTTHFHILMARSALHQLRMNRWAAGTTLRHLQFAAAKHQAEAITILRENVAQGTDANVKEILTSVISLATFEQRYGSREKALMHFKAARDLFKQIGIGDGLDDRLREEQALWFEGIYADPGASFMWSTEDATERLSWLTSLIDEVDRIWKDQQLLPINSRSAFVPLESRLREFISRDTAGRIIGAYGDINEAALQIRCLLILVSVIANLHVQFGGKKHTPGAPKLQVVVTAARGYASWIEDMLIKNKLGEDQAIADVLWIMLQNFRDMEPRMTAGLAQQALNRLNMQHVHWHACGIANIVKYMPEHRRILLRDWLLAFVGGKRYTGKLKLNDFIFSYTDFTDFSGSKI</sequence>